<dbReference type="GO" id="GO:0005576">
    <property type="term" value="C:extracellular region"/>
    <property type="evidence" value="ECO:0007669"/>
    <property type="project" value="UniProtKB-SubCell"/>
</dbReference>
<evidence type="ECO:0000256" key="3">
    <source>
        <dbReference type="ARBA" id="ARBA00022525"/>
    </source>
</evidence>
<keyword evidence="3" id="KW-0964">Secreted</keyword>
<proteinExistence type="predicted"/>
<dbReference type="HOGENOM" id="CLU_114740_4_0_1"/>
<accession>K3XDD0</accession>
<evidence type="ECO:0000259" key="4">
    <source>
        <dbReference type="Pfam" id="PF20147"/>
    </source>
</evidence>
<reference evidence="6" key="2">
    <citation type="submission" date="2010-04" db="EMBL/GenBank/DDBJ databases">
        <authorList>
            <person name="Buell R."/>
            <person name="Hamilton J."/>
            <person name="Hostetler J."/>
        </authorList>
    </citation>
    <scope>NUCLEOTIDE SEQUENCE [LARGE SCALE GENOMIC DNA]</scope>
    <source>
        <strain evidence="6">DAOM:BR144</strain>
    </source>
</reference>
<dbReference type="Pfam" id="PF20147">
    <property type="entry name" value="Crinkler"/>
    <property type="match status" value="1"/>
</dbReference>
<evidence type="ECO:0000313" key="5">
    <source>
        <dbReference type="EnsemblProtists" id="PYU1_T015229"/>
    </source>
</evidence>
<organism evidence="5 6">
    <name type="scientific">Globisporangium ultimum (strain ATCC 200006 / CBS 805.95 / DAOM BR144)</name>
    <name type="common">Pythium ultimum</name>
    <dbReference type="NCBI Taxonomy" id="431595"/>
    <lineage>
        <taxon>Eukaryota</taxon>
        <taxon>Sar</taxon>
        <taxon>Stramenopiles</taxon>
        <taxon>Oomycota</taxon>
        <taxon>Peronosporomycetes</taxon>
        <taxon>Pythiales</taxon>
        <taxon>Pythiaceae</taxon>
        <taxon>Globisporangium</taxon>
    </lineage>
</organism>
<dbReference type="InterPro" id="IPR045379">
    <property type="entry name" value="Crinkler_N"/>
</dbReference>
<dbReference type="VEuPathDB" id="FungiDB:PYU1_G015198"/>
<dbReference type="EnsemblProtists" id="PYU1_T015229">
    <property type="protein sequence ID" value="PYU1_T015229"/>
    <property type="gene ID" value="PYU1_G015198"/>
</dbReference>
<keyword evidence="6" id="KW-1185">Reference proteome</keyword>
<reference evidence="5" key="3">
    <citation type="submission" date="2015-02" db="UniProtKB">
        <authorList>
            <consortium name="EnsemblProtists"/>
        </authorList>
    </citation>
    <scope>IDENTIFICATION</scope>
    <source>
        <strain evidence="5">DAOM BR144</strain>
    </source>
</reference>
<dbReference type="EMBL" id="ADOS01000333">
    <property type="status" value="NOT_ANNOTATED_CDS"/>
    <property type="molecule type" value="Genomic_DNA"/>
</dbReference>
<evidence type="ECO:0000256" key="2">
    <source>
        <dbReference type="ARBA" id="ARBA00004613"/>
    </source>
</evidence>
<sequence length="87" mass="9928">MAEVELECAVYGEGTVFPVKIARDAKVSALQEAIFYKKRYNHQYKFDSSALTLYLARKEGGAWLKHDRNTESFLQGGIDTDYDKMLS</sequence>
<protein>
    <recommendedName>
        <fullName evidence="4">Crinkler effector protein N-terminal domain-containing protein</fullName>
    </recommendedName>
</protein>
<feature type="domain" description="Crinkler effector protein N-terminal" evidence="4">
    <location>
        <begin position="4"/>
        <end position="77"/>
    </location>
</feature>
<dbReference type="InParanoid" id="K3XDD0"/>
<dbReference type="GO" id="GO:0043657">
    <property type="term" value="C:host cell"/>
    <property type="evidence" value="ECO:0007669"/>
    <property type="project" value="UniProtKB-SubCell"/>
</dbReference>
<dbReference type="AlphaFoldDB" id="K3XDD0"/>
<dbReference type="Proteomes" id="UP000019132">
    <property type="component" value="Unassembled WGS sequence"/>
</dbReference>
<reference evidence="6" key="1">
    <citation type="journal article" date="2010" name="Genome Biol.">
        <title>Genome sequence of the necrotrophic plant pathogen Pythium ultimum reveals original pathogenicity mechanisms and effector repertoire.</title>
        <authorList>
            <person name="Levesque C.A."/>
            <person name="Brouwer H."/>
            <person name="Cano L."/>
            <person name="Hamilton J.P."/>
            <person name="Holt C."/>
            <person name="Huitema E."/>
            <person name="Raffaele S."/>
            <person name="Robideau G.P."/>
            <person name="Thines M."/>
            <person name="Win J."/>
            <person name="Zerillo M.M."/>
            <person name="Beakes G.W."/>
            <person name="Boore J.L."/>
            <person name="Busam D."/>
            <person name="Dumas B."/>
            <person name="Ferriera S."/>
            <person name="Fuerstenberg S.I."/>
            <person name="Gachon C.M."/>
            <person name="Gaulin E."/>
            <person name="Govers F."/>
            <person name="Grenville-Briggs L."/>
            <person name="Horner N."/>
            <person name="Hostetler J."/>
            <person name="Jiang R.H."/>
            <person name="Johnson J."/>
            <person name="Krajaejun T."/>
            <person name="Lin H."/>
            <person name="Meijer H.J."/>
            <person name="Moore B."/>
            <person name="Morris P."/>
            <person name="Phuntmart V."/>
            <person name="Puiu D."/>
            <person name="Shetty J."/>
            <person name="Stajich J.E."/>
            <person name="Tripathy S."/>
            <person name="Wawra S."/>
            <person name="van West P."/>
            <person name="Whitty B.R."/>
            <person name="Coutinho P.M."/>
            <person name="Henrissat B."/>
            <person name="Martin F."/>
            <person name="Thomas P.D."/>
            <person name="Tyler B.M."/>
            <person name="De Vries R.P."/>
            <person name="Kamoun S."/>
            <person name="Yandell M."/>
            <person name="Tisserat N."/>
            <person name="Buell C.R."/>
        </authorList>
    </citation>
    <scope>NUCLEOTIDE SEQUENCE</scope>
    <source>
        <strain evidence="6">DAOM:BR144</strain>
    </source>
</reference>
<dbReference type="eggNOG" id="ENOG502SVCT">
    <property type="taxonomic scope" value="Eukaryota"/>
</dbReference>
<evidence type="ECO:0000313" key="6">
    <source>
        <dbReference type="Proteomes" id="UP000019132"/>
    </source>
</evidence>
<evidence type="ECO:0000256" key="1">
    <source>
        <dbReference type="ARBA" id="ARBA00004340"/>
    </source>
</evidence>
<comment type="subcellular location">
    <subcellularLocation>
        <location evidence="1">Host cell</location>
    </subcellularLocation>
    <subcellularLocation>
        <location evidence="2">Secreted</location>
    </subcellularLocation>
</comment>
<name>K3XDD0_GLOUD</name>